<dbReference type="AlphaFoldDB" id="A0A7L5AF49"/>
<keyword evidence="1" id="KW-0472">Membrane</keyword>
<gene>
    <name evidence="2" type="ORF">BHD05_01570</name>
</gene>
<dbReference type="PANTHER" id="PTHR38446:SF1">
    <property type="entry name" value="BLL0914 PROTEIN"/>
    <property type="match status" value="1"/>
</dbReference>
<dbReference type="PANTHER" id="PTHR38446">
    <property type="entry name" value="BLL0914 PROTEIN"/>
    <property type="match status" value="1"/>
</dbReference>
<evidence type="ECO:0000256" key="1">
    <source>
        <dbReference type="SAM" id="Phobius"/>
    </source>
</evidence>
<sequence>MGSLLLVTGAVLAVLAAAVHVYIFVLESVLWTHPSTWRVFGLRSQADAETTRPLAFNQGFYNLFLALGVAVGIALLAVNMSAGLALLLTSTLSMVLAALVLVTSNRRMLRAAAIQGLLPLLAALSIALSFTV</sequence>
<dbReference type="Pfam" id="PF06993">
    <property type="entry name" value="DUF1304"/>
    <property type="match status" value="1"/>
</dbReference>
<protein>
    <submittedName>
        <fullName evidence="2">Epimerase</fullName>
    </submittedName>
</protein>
<keyword evidence="1" id="KW-1133">Transmembrane helix</keyword>
<keyword evidence="1" id="KW-0812">Transmembrane</keyword>
<feature type="transmembrane region" description="Helical" evidence="1">
    <location>
        <begin position="84"/>
        <end position="102"/>
    </location>
</feature>
<dbReference type="OrthoDB" id="9803832at2"/>
<organism evidence="2 3">
    <name type="scientific">Marisediminicola antarctica</name>
    <dbReference type="NCBI Taxonomy" id="674079"/>
    <lineage>
        <taxon>Bacteria</taxon>
        <taxon>Bacillati</taxon>
        <taxon>Actinomycetota</taxon>
        <taxon>Actinomycetes</taxon>
        <taxon>Micrococcales</taxon>
        <taxon>Microbacteriaceae</taxon>
        <taxon>Marisediminicola</taxon>
    </lineage>
</organism>
<dbReference type="EMBL" id="CP017146">
    <property type="protein sequence ID" value="QHO68516.1"/>
    <property type="molecule type" value="Genomic_DNA"/>
</dbReference>
<dbReference type="KEGG" id="mant:BHD05_01570"/>
<evidence type="ECO:0000313" key="3">
    <source>
        <dbReference type="Proteomes" id="UP000464507"/>
    </source>
</evidence>
<proteinExistence type="predicted"/>
<dbReference type="Proteomes" id="UP000464507">
    <property type="component" value="Chromosome"/>
</dbReference>
<feature type="transmembrane region" description="Helical" evidence="1">
    <location>
        <begin position="59"/>
        <end position="77"/>
    </location>
</feature>
<evidence type="ECO:0000313" key="2">
    <source>
        <dbReference type="EMBL" id="QHO68516.1"/>
    </source>
</evidence>
<keyword evidence="3" id="KW-1185">Reference proteome</keyword>
<name>A0A7L5AF49_9MICO</name>
<feature type="transmembrane region" description="Helical" evidence="1">
    <location>
        <begin position="108"/>
        <end position="130"/>
    </location>
</feature>
<dbReference type="RefSeq" id="WP_161884875.1">
    <property type="nucleotide sequence ID" value="NZ_CP017146.1"/>
</dbReference>
<accession>A0A7L5AF49</accession>
<reference evidence="2 3" key="1">
    <citation type="submission" date="2016-09" db="EMBL/GenBank/DDBJ databases">
        <title>Complete genome sequence of microbes from the polar regions.</title>
        <authorList>
            <person name="Liao L."/>
            <person name="Chen B."/>
        </authorList>
    </citation>
    <scope>NUCLEOTIDE SEQUENCE [LARGE SCALE GENOMIC DNA]</scope>
    <source>
        <strain evidence="2 3">ZS314</strain>
    </source>
</reference>
<dbReference type="InterPro" id="IPR009732">
    <property type="entry name" value="DUF1304"/>
</dbReference>